<evidence type="ECO:0000313" key="2">
    <source>
        <dbReference type="EMBL" id="KAI5068478.1"/>
    </source>
</evidence>
<feature type="compositionally biased region" description="Basic and acidic residues" evidence="1">
    <location>
        <begin position="1"/>
        <end position="11"/>
    </location>
</feature>
<dbReference type="Proteomes" id="UP000886520">
    <property type="component" value="Chromosome 16"/>
</dbReference>
<comment type="caution">
    <text evidence="2">The sequence shown here is derived from an EMBL/GenBank/DDBJ whole genome shotgun (WGS) entry which is preliminary data.</text>
</comment>
<reference evidence="2" key="1">
    <citation type="submission" date="2021-01" db="EMBL/GenBank/DDBJ databases">
        <title>Adiantum capillus-veneris genome.</title>
        <authorList>
            <person name="Fang Y."/>
            <person name="Liao Q."/>
        </authorList>
    </citation>
    <scope>NUCLEOTIDE SEQUENCE</scope>
    <source>
        <strain evidence="2">H3</strain>
        <tissue evidence="2">Leaf</tissue>
    </source>
</reference>
<dbReference type="EMBL" id="JABFUD020000016">
    <property type="protein sequence ID" value="KAI5068478.1"/>
    <property type="molecule type" value="Genomic_DNA"/>
</dbReference>
<protein>
    <submittedName>
        <fullName evidence="2">Uncharacterized protein</fullName>
    </submittedName>
</protein>
<feature type="compositionally biased region" description="Basic residues" evidence="1">
    <location>
        <begin position="45"/>
        <end position="56"/>
    </location>
</feature>
<keyword evidence="3" id="KW-1185">Reference proteome</keyword>
<proteinExistence type="predicted"/>
<gene>
    <name evidence="2" type="ORF">GOP47_0016823</name>
</gene>
<sequence length="156" mass="17085">MLRRERSKEGPRAASSIPNINLAATGPDSGKNSQLLPQDKIQQHVIKRPPLRKRPLSPHSRQELLQQKRREAREAMDAVQQTVFFDDVHSTMQDFWDLIKICQPSTTSDHVLSAGSSPLGSTGSSCVILSSSCAMSTAASSSNVAYLAHHPFFTSS</sequence>
<evidence type="ECO:0000256" key="1">
    <source>
        <dbReference type="SAM" id="MobiDB-lite"/>
    </source>
</evidence>
<organism evidence="2 3">
    <name type="scientific">Adiantum capillus-veneris</name>
    <name type="common">Maidenhair fern</name>
    <dbReference type="NCBI Taxonomy" id="13818"/>
    <lineage>
        <taxon>Eukaryota</taxon>
        <taxon>Viridiplantae</taxon>
        <taxon>Streptophyta</taxon>
        <taxon>Embryophyta</taxon>
        <taxon>Tracheophyta</taxon>
        <taxon>Polypodiopsida</taxon>
        <taxon>Polypodiidae</taxon>
        <taxon>Polypodiales</taxon>
        <taxon>Pteridineae</taxon>
        <taxon>Pteridaceae</taxon>
        <taxon>Vittarioideae</taxon>
        <taxon>Adiantum</taxon>
    </lineage>
</organism>
<evidence type="ECO:0000313" key="3">
    <source>
        <dbReference type="Proteomes" id="UP000886520"/>
    </source>
</evidence>
<accession>A0A9D4UJB3</accession>
<name>A0A9D4UJB3_ADICA</name>
<dbReference type="OrthoDB" id="2008105at2759"/>
<feature type="region of interest" description="Disordered" evidence="1">
    <location>
        <begin position="1"/>
        <end position="64"/>
    </location>
</feature>
<dbReference type="AlphaFoldDB" id="A0A9D4UJB3"/>